<comment type="similarity">
    <text evidence="1">Belongs to the membrane fusion protein (MFP) (TC 8.A.1) family.</text>
</comment>
<feature type="compositionally biased region" description="Basic and acidic residues" evidence="2">
    <location>
        <begin position="156"/>
        <end position="165"/>
    </location>
</feature>
<evidence type="ECO:0000313" key="6">
    <source>
        <dbReference type="Proteomes" id="UP000317691"/>
    </source>
</evidence>
<accession>A0A538TTC8</accession>
<dbReference type="AlphaFoldDB" id="A0A538TTC8"/>
<feature type="compositionally biased region" description="Basic and acidic residues" evidence="2">
    <location>
        <begin position="1"/>
        <end position="16"/>
    </location>
</feature>
<sequence length="407" mass="43663">MRPEQPAEGIRSHDPGPKFLARPTSRRVRGHRARRGRLRPRRAGGRFLHAPDAGRNRRRFQRNRLRSIRGSRQHRGRGRDHGRDGNRRERRQPSVSRGEARGEGSAPGAARRRAAEGGSRPDLRDSRPGPLDLRARKERGRAGRRIGARSRRRRGRIEGRRGEPRPRRHPALESSDQGSLRRRRRLEAREPGRVLEGGGRDHRPGPDLRAEGHLLGSRAVLGKLKAGAPVSVSTTAYPGYALSGRIDVIDPVLDPETRSARVTARVRNPGGKFRPGMSANASVVLSERMNALTIPNEAVFAEGNQTLVYVVQADSTVSRRAVTLGTRLSDEVEVVQGLEPGQRVVVAGHQKLFETAKVIPIQSQGGGGAGGAGGGAPGGAAAGGANAGKGAAPGKSPAAKPGEKSGK</sequence>
<dbReference type="InterPro" id="IPR058792">
    <property type="entry name" value="Beta-barrel_RND_2"/>
</dbReference>
<evidence type="ECO:0000259" key="3">
    <source>
        <dbReference type="Pfam" id="PF25954"/>
    </source>
</evidence>
<dbReference type="InterPro" id="IPR058627">
    <property type="entry name" value="MdtA-like_C"/>
</dbReference>
<evidence type="ECO:0000313" key="5">
    <source>
        <dbReference type="EMBL" id="TMQ66887.1"/>
    </source>
</evidence>
<feature type="compositionally biased region" description="Basic and acidic residues" evidence="2">
    <location>
        <begin position="113"/>
        <end position="127"/>
    </location>
</feature>
<feature type="compositionally biased region" description="Low complexity" evidence="2">
    <location>
        <begin position="388"/>
        <end position="400"/>
    </location>
</feature>
<feature type="compositionally biased region" description="Basic residues" evidence="2">
    <location>
        <begin position="56"/>
        <end position="78"/>
    </location>
</feature>
<proteinExistence type="inferred from homology"/>
<evidence type="ECO:0000259" key="4">
    <source>
        <dbReference type="Pfam" id="PF25967"/>
    </source>
</evidence>
<dbReference type="Gene3D" id="2.40.30.170">
    <property type="match status" value="1"/>
</dbReference>
<evidence type="ECO:0000256" key="2">
    <source>
        <dbReference type="SAM" id="MobiDB-lite"/>
    </source>
</evidence>
<dbReference type="PANTHER" id="PTHR30469">
    <property type="entry name" value="MULTIDRUG RESISTANCE PROTEIN MDTA"/>
    <property type="match status" value="1"/>
</dbReference>
<dbReference type="InterPro" id="IPR006143">
    <property type="entry name" value="RND_pump_MFP"/>
</dbReference>
<dbReference type="EMBL" id="VBOZ01000007">
    <property type="protein sequence ID" value="TMQ66887.1"/>
    <property type="molecule type" value="Genomic_DNA"/>
</dbReference>
<protein>
    <submittedName>
        <fullName evidence="5">Efflux RND transporter periplasmic adaptor subunit</fullName>
    </submittedName>
</protein>
<dbReference type="Proteomes" id="UP000317691">
    <property type="component" value="Unassembled WGS sequence"/>
</dbReference>
<feature type="compositionally biased region" description="Gly residues" evidence="2">
    <location>
        <begin position="364"/>
        <end position="387"/>
    </location>
</feature>
<organism evidence="5 6">
    <name type="scientific">Eiseniibacteriota bacterium</name>
    <dbReference type="NCBI Taxonomy" id="2212470"/>
    <lineage>
        <taxon>Bacteria</taxon>
        <taxon>Candidatus Eiseniibacteriota</taxon>
    </lineage>
</organism>
<dbReference type="Pfam" id="PF25954">
    <property type="entry name" value="Beta-barrel_RND_2"/>
    <property type="match status" value="1"/>
</dbReference>
<feature type="compositionally biased region" description="Basic and acidic residues" evidence="2">
    <location>
        <begin position="187"/>
        <end position="209"/>
    </location>
</feature>
<feature type="compositionally biased region" description="Basic residues" evidence="2">
    <location>
        <begin position="136"/>
        <end position="155"/>
    </location>
</feature>
<feature type="region of interest" description="Disordered" evidence="2">
    <location>
        <begin position="1"/>
        <end position="209"/>
    </location>
</feature>
<feature type="domain" description="Multidrug resistance protein MdtA-like C-terminal permuted SH3" evidence="4">
    <location>
        <begin position="290"/>
        <end position="351"/>
    </location>
</feature>
<feature type="region of interest" description="Disordered" evidence="2">
    <location>
        <begin position="364"/>
        <end position="407"/>
    </location>
</feature>
<name>A0A538TTC8_UNCEI</name>
<feature type="domain" description="CusB-like beta-barrel" evidence="3">
    <location>
        <begin position="221"/>
        <end position="283"/>
    </location>
</feature>
<reference evidence="5 6" key="1">
    <citation type="journal article" date="2019" name="Nat. Microbiol.">
        <title>Mediterranean grassland soil C-N compound turnover is dependent on rainfall and depth, and is mediated by genomically divergent microorganisms.</title>
        <authorList>
            <person name="Diamond S."/>
            <person name="Andeer P.F."/>
            <person name="Li Z."/>
            <person name="Crits-Christoph A."/>
            <person name="Burstein D."/>
            <person name="Anantharaman K."/>
            <person name="Lane K.R."/>
            <person name="Thomas B.C."/>
            <person name="Pan C."/>
            <person name="Northen T.R."/>
            <person name="Banfield J.F."/>
        </authorList>
    </citation>
    <scope>NUCLEOTIDE SEQUENCE [LARGE SCALE GENOMIC DNA]</scope>
    <source>
        <strain evidence="5">WS_9</strain>
    </source>
</reference>
<dbReference type="Gene3D" id="2.40.420.20">
    <property type="match status" value="1"/>
</dbReference>
<feature type="compositionally biased region" description="Basic residues" evidence="2">
    <location>
        <begin position="24"/>
        <end position="44"/>
    </location>
</feature>
<dbReference type="GO" id="GO:1990281">
    <property type="term" value="C:efflux pump complex"/>
    <property type="evidence" value="ECO:0007669"/>
    <property type="project" value="TreeGrafter"/>
</dbReference>
<gene>
    <name evidence="5" type="ORF">E6K79_01140</name>
</gene>
<dbReference type="GO" id="GO:0015562">
    <property type="term" value="F:efflux transmembrane transporter activity"/>
    <property type="evidence" value="ECO:0007669"/>
    <property type="project" value="TreeGrafter"/>
</dbReference>
<comment type="caution">
    <text evidence="5">The sequence shown here is derived from an EMBL/GenBank/DDBJ whole genome shotgun (WGS) entry which is preliminary data.</text>
</comment>
<evidence type="ECO:0000256" key="1">
    <source>
        <dbReference type="ARBA" id="ARBA00009477"/>
    </source>
</evidence>
<dbReference type="NCBIfam" id="TIGR01730">
    <property type="entry name" value="RND_mfp"/>
    <property type="match status" value="1"/>
</dbReference>
<dbReference type="SUPFAM" id="SSF111369">
    <property type="entry name" value="HlyD-like secretion proteins"/>
    <property type="match status" value="1"/>
</dbReference>
<dbReference type="Pfam" id="PF25967">
    <property type="entry name" value="RND-MFP_C"/>
    <property type="match status" value="1"/>
</dbReference>